<protein>
    <submittedName>
        <fullName evidence="1">Uncharacterized protein</fullName>
    </submittedName>
</protein>
<organism evidence="1 2">
    <name type="scientific">Undibacterium terreum</name>
    <dbReference type="NCBI Taxonomy" id="1224302"/>
    <lineage>
        <taxon>Bacteria</taxon>
        <taxon>Pseudomonadati</taxon>
        <taxon>Pseudomonadota</taxon>
        <taxon>Betaproteobacteria</taxon>
        <taxon>Burkholderiales</taxon>
        <taxon>Oxalobacteraceae</taxon>
        <taxon>Undibacterium</taxon>
    </lineage>
</organism>
<accession>A0A916XMK6</accession>
<reference evidence="1" key="2">
    <citation type="submission" date="2020-09" db="EMBL/GenBank/DDBJ databases">
        <authorList>
            <person name="Sun Q."/>
            <person name="Zhou Y."/>
        </authorList>
    </citation>
    <scope>NUCLEOTIDE SEQUENCE</scope>
    <source>
        <strain evidence="1">CGMCC 1.10998</strain>
    </source>
</reference>
<evidence type="ECO:0000313" key="1">
    <source>
        <dbReference type="EMBL" id="GGC87127.1"/>
    </source>
</evidence>
<sequence>MQKDEIRSCGPVVSLEDIRLRRYYIALANADEDWQQTRACFALEGITLSDDDAERAGRLIASDQALEQALQEVRSAHLVW</sequence>
<dbReference type="Proteomes" id="UP000637423">
    <property type="component" value="Unassembled WGS sequence"/>
</dbReference>
<gene>
    <name evidence="1" type="ORF">GCM10011396_38010</name>
</gene>
<proteinExistence type="predicted"/>
<dbReference type="EMBL" id="BMED01000004">
    <property type="protein sequence ID" value="GGC87127.1"/>
    <property type="molecule type" value="Genomic_DNA"/>
</dbReference>
<name>A0A916XMK6_9BURK</name>
<reference evidence="1" key="1">
    <citation type="journal article" date="2014" name="Int. J. Syst. Evol. Microbiol.">
        <title>Complete genome sequence of Corynebacterium casei LMG S-19264T (=DSM 44701T), isolated from a smear-ripened cheese.</title>
        <authorList>
            <consortium name="US DOE Joint Genome Institute (JGI-PGF)"/>
            <person name="Walter F."/>
            <person name="Albersmeier A."/>
            <person name="Kalinowski J."/>
            <person name="Ruckert C."/>
        </authorList>
    </citation>
    <scope>NUCLEOTIDE SEQUENCE</scope>
    <source>
        <strain evidence="1">CGMCC 1.10998</strain>
    </source>
</reference>
<comment type="caution">
    <text evidence="1">The sequence shown here is derived from an EMBL/GenBank/DDBJ whole genome shotgun (WGS) entry which is preliminary data.</text>
</comment>
<dbReference type="AlphaFoldDB" id="A0A916XMK6"/>
<evidence type="ECO:0000313" key="2">
    <source>
        <dbReference type="Proteomes" id="UP000637423"/>
    </source>
</evidence>
<dbReference type="RefSeq" id="WP_188567704.1">
    <property type="nucleotide sequence ID" value="NZ_BMED01000004.1"/>
</dbReference>
<keyword evidence="2" id="KW-1185">Reference proteome</keyword>